<dbReference type="OrthoDB" id="7172369at2"/>
<evidence type="ECO:0000313" key="3">
    <source>
        <dbReference type="EMBL" id="TCO25089.1"/>
    </source>
</evidence>
<dbReference type="EMBL" id="SLWO01000004">
    <property type="protein sequence ID" value="TCO25089.1"/>
    <property type="molecule type" value="Genomic_DNA"/>
</dbReference>
<accession>A0A4R2HBT7</accession>
<evidence type="ECO:0000259" key="1">
    <source>
        <dbReference type="Pfam" id="PF20033"/>
    </source>
</evidence>
<reference evidence="3 4" key="3">
    <citation type="submission" date="2019-03" db="EMBL/GenBank/DDBJ databases">
        <title>Genomic Encyclopedia of Type Strains, Phase IV (KMG-IV): sequencing the most valuable type-strain genomes for metagenomic binning, comparative biology and taxonomic classification.</title>
        <authorList>
            <person name="Goeker M."/>
        </authorList>
    </citation>
    <scope>NUCLEOTIDE SEQUENCE [LARGE SCALE GENOMIC DNA]</scope>
    <source>
        <strain evidence="3 4">DSM 103236</strain>
    </source>
</reference>
<reference evidence="5" key="2">
    <citation type="journal article" date="2019" name="Int. J. Syst. Evol. Microbiol.">
        <title>The Global Catalogue of Microorganisms (GCM) 10K type strain sequencing project: providing services to taxonomists for standard genome sequencing and annotation.</title>
        <authorList>
            <consortium name="The Broad Institute Genomics Platform"/>
            <consortium name="The Broad Institute Genome Sequencing Center for Infectious Disease"/>
            <person name="Wu L."/>
            <person name="Ma J."/>
        </authorList>
    </citation>
    <scope>NUCLEOTIDE SEQUENCE [LARGE SCALE GENOMIC DNA]</scope>
    <source>
        <strain evidence="5">CGMCC 1.15644</strain>
    </source>
</reference>
<feature type="domain" description="DUF6438" evidence="1">
    <location>
        <begin position="157"/>
        <end position="271"/>
    </location>
</feature>
<dbReference type="RefSeq" id="WP_132532570.1">
    <property type="nucleotide sequence ID" value="NZ_BMJO01000002.1"/>
</dbReference>
<proteinExistence type="predicted"/>
<dbReference type="InterPro" id="IPR045497">
    <property type="entry name" value="DUF6438"/>
</dbReference>
<comment type="caution">
    <text evidence="3">The sequence shown here is derived from an EMBL/GenBank/DDBJ whole genome shotgun (WGS) entry which is preliminary data.</text>
</comment>
<evidence type="ECO:0000313" key="2">
    <source>
        <dbReference type="EMBL" id="GGE48186.1"/>
    </source>
</evidence>
<dbReference type="Proteomes" id="UP000295684">
    <property type="component" value="Unassembled WGS sequence"/>
</dbReference>
<evidence type="ECO:0000313" key="5">
    <source>
        <dbReference type="Proteomes" id="UP000622648"/>
    </source>
</evidence>
<dbReference type="EMBL" id="BMJO01000002">
    <property type="protein sequence ID" value="GGE48186.1"/>
    <property type="molecule type" value="Genomic_DNA"/>
</dbReference>
<evidence type="ECO:0000313" key="4">
    <source>
        <dbReference type="Proteomes" id="UP000295684"/>
    </source>
</evidence>
<name>A0A4R2HBT7_9SPHI</name>
<sequence>MIKNYKNKKVISSLLCFISFFIIIILVNGCDNSRQIENDRIKKAIIGEWDYIIPNNNFGLSIPIYKNKRIIFLNDSIYEDSDGFYEKDINNKSILVDAIRKYKIENQALLDYNEKTSEWESNKIMRCDKDSLFIESNEKVSKFSRVDPKLDKSFDFDKIVLNTYPCFGGCPVGAISISLNGDVYIQKINANLIPIEKKFYISKASNKLIENIKQKVYRANIPSLKNNYRGTGYVYNITLTFFKKGKAKKTITDMGSASTKELFWLYNYLSNFDQLLKLKEVNRNDFLKSFEILDYNTIENLKNYKFK</sequence>
<dbReference type="Pfam" id="PF20033">
    <property type="entry name" value="DUF6438"/>
    <property type="match status" value="1"/>
</dbReference>
<keyword evidence="5" id="KW-1185">Reference proteome</keyword>
<gene>
    <name evidence="3" type="ORF">EV200_104125</name>
    <name evidence="2" type="ORF">GCM10011413_12860</name>
</gene>
<dbReference type="Proteomes" id="UP000622648">
    <property type="component" value="Unassembled WGS sequence"/>
</dbReference>
<organism evidence="3 4">
    <name type="scientific">Pedobacter psychrotolerans</name>
    <dbReference type="NCBI Taxonomy" id="1843235"/>
    <lineage>
        <taxon>Bacteria</taxon>
        <taxon>Pseudomonadati</taxon>
        <taxon>Bacteroidota</taxon>
        <taxon>Sphingobacteriia</taxon>
        <taxon>Sphingobacteriales</taxon>
        <taxon>Sphingobacteriaceae</taxon>
        <taxon>Pedobacter</taxon>
    </lineage>
</organism>
<dbReference type="AlphaFoldDB" id="A0A4R2HBT7"/>
<reference evidence="2" key="4">
    <citation type="submission" date="2024-05" db="EMBL/GenBank/DDBJ databases">
        <authorList>
            <person name="Sun Q."/>
            <person name="Zhou Y."/>
        </authorList>
    </citation>
    <scope>NUCLEOTIDE SEQUENCE</scope>
    <source>
        <strain evidence="2">CGMCC 1.15644</strain>
    </source>
</reference>
<protein>
    <recommendedName>
        <fullName evidence="1">DUF6438 domain-containing protein</fullName>
    </recommendedName>
</protein>
<reference evidence="2" key="1">
    <citation type="journal article" date="2014" name="Int. J. Syst. Evol. Microbiol.">
        <title>Complete genome of a new Firmicutes species belonging to the dominant human colonic microbiota ('Ruminococcus bicirculans') reveals two chromosomes and a selective capacity to utilize plant glucans.</title>
        <authorList>
            <consortium name="NISC Comparative Sequencing Program"/>
            <person name="Wegmann U."/>
            <person name="Louis P."/>
            <person name="Goesmann A."/>
            <person name="Henrissat B."/>
            <person name="Duncan S.H."/>
            <person name="Flint H.J."/>
        </authorList>
    </citation>
    <scope>NUCLEOTIDE SEQUENCE</scope>
    <source>
        <strain evidence="2">CGMCC 1.15644</strain>
    </source>
</reference>